<accession>A0A9P7M7Q2</accession>
<feature type="non-terminal residue" evidence="2">
    <location>
        <position position="68"/>
    </location>
</feature>
<dbReference type="EMBL" id="SRPO01000477">
    <property type="protein sequence ID" value="KAG5932179.1"/>
    <property type="molecule type" value="Genomic_DNA"/>
</dbReference>
<feature type="compositionally biased region" description="Basic and acidic residues" evidence="1">
    <location>
        <begin position="9"/>
        <end position="22"/>
    </location>
</feature>
<reference evidence="2 3" key="1">
    <citation type="journal article" date="2020" name="bioRxiv">
        <title>Whole genome comparisons of ergot fungi reveals the divergence and evolution of species within the genus Claviceps are the result of varying mechanisms driving genome evolution and host range expansion.</title>
        <authorList>
            <person name="Wyka S.A."/>
            <person name="Mondo S.J."/>
            <person name="Liu M."/>
            <person name="Dettman J."/>
            <person name="Nalam V."/>
            <person name="Broders K.D."/>
        </authorList>
    </citation>
    <scope>NUCLEOTIDE SEQUENCE [LARGE SCALE GENOMIC DNA]</scope>
    <source>
        <strain evidence="2 3">CCC 1485</strain>
    </source>
</reference>
<comment type="caution">
    <text evidence="2">The sequence shown here is derived from an EMBL/GenBank/DDBJ whole genome shotgun (WGS) entry which is preliminary data.</text>
</comment>
<gene>
    <name evidence="2" type="ORF">E4U60_005415</name>
</gene>
<sequence>MARTKRAPAQREESSEFFDKKTGSWQGGDGDGDGEGAELARRQDRDDGAGGEAGVVQLVISVVGIYAS</sequence>
<dbReference type="AlphaFoldDB" id="A0A9P7M7Q2"/>
<keyword evidence="3" id="KW-1185">Reference proteome</keyword>
<protein>
    <submittedName>
        <fullName evidence="2">Uncharacterized protein</fullName>
    </submittedName>
</protein>
<feature type="compositionally biased region" description="Basic and acidic residues" evidence="1">
    <location>
        <begin position="38"/>
        <end position="48"/>
    </location>
</feature>
<organism evidence="2 3">
    <name type="scientific">Claviceps pazoutovae</name>
    <dbReference type="NCBI Taxonomy" id="1649127"/>
    <lineage>
        <taxon>Eukaryota</taxon>
        <taxon>Fungi</taxon>
        <taxon>Dikarya</taxon>
        <taxon>Ascomycota</taxon>
        <taxon>Pezizomycotina</taxon>
        <taxon>Sordariomycetes</taxon>
        <taxon>Hypocreomycetidae</taxon>
        <taxon>Hypocreales</taxon>
        <taxon>Clavicipitaceae</taxon>
        <taxon>Claviceps</taxon>
    </lineage>
</organism>
<name>A0A9P7M7Q2_9HYPO</name>
<dbReference type="OrthoDB" id="1601at2759"/>
<dbReference type="Proteomes" id="UP000706124">
    <property type="component" value="Unassembled WGS sequence"/>
</dbReference>
<evidence type="ECO:0000313" key="3">
    <source>
        <dbReference type="Proteomes" id="UP000706124"/>
    </source>
</evidence>
<evidence type="ECO:0000256" key="1">
    <source>
        <dbReference type="SAM" id="MobiDB-lite"/>
    </source>
</evidence>
<evidence type="ECO:0000313" key="2">
    <source>
        <dbReference type="EMBL" id="KAG5932179.1"/>
    </source>
</evidence>
<proteinExistence type="predicted"/>
<feature type="region of interest" description="Disordered" evidence="1">
    <location>
        <begin position="1"/>
        <end position="53"/>
    </location>
</feature>